<sequence length="165" mass="18670">MTQQQTSNQHRVLPLPWVEKIFEKLGVTYGRDFLARWDGFDADAMAAVKYDWCMELGGFFDKPDAIAYGLAHLPAKSPNVLEFRDICRRAPQPELKKLPRPVQDPQAVAEVVGVVKSKLTKLPAVDPKGWALKLKARHERGEKLGSHQVHAYRQALGLDGRQSWQ</sequence>
<comment type="caution">
    <text evidence="1">The sequence shown here is derived from an EMBL/GenBank/DDBJ whole genome shotgun (WGS) entry which is preliminary data.</text>
</comment>
<reference evidence="1" key="1">
    <citation type="submission" date="2020-05" db="EMBL/GenBank/DDBJ databases">
        <authorList>
            <person name="Delgado-Blas J."/>
        </authorList>
    </citation>
    <scope>NUCLEOTIDE SEQUENCE</scope>
    <source>
        <strain evidence="1">BB1454</strain>
    </source>
</reference>
<dbReference type="RefSeq" id="WP_234686401.1">
    <property type="nucleotide sequence ID" value="NZ_CAHPSC010000011.1"/>
</dbReference>
<dbReference type="Proteomes" id="UP000834458">
    <property type="component" value="Unassembled WGS sequence"/>
</dbReference>
<evidence type="ECO:0000313" key="2">
    <source>
        <dbReference type="Proteomes" id="UP000834458"/>
    </source>
</evidence>
<dbReference type="AlphaFoldDB" id="A0AA35GFG0"/>
<gene>
    <name evidence="1" type="ORF">GHA_01110</name>
</gene>
<proteinExistence type="predicted"/>
<accession>A0AA35GFG0</accession>
<name>A0AA35GFG0_9BURK</name>
<protein>
    <submittedName>
        <fullName evidence="1">Uncharacterized protein</fullName>
    </submittedName>
</protein>
<organism evidence="1 2">
    <name type="scientific">Comamonas aquatica</name>
    <dbReference type="NCBI Taxonomy" id="225991"/>
    <lineage>
        <taxon>Bacteria</taxon>
        <taxon>Pseudomonadati</taxon>
        <taxon>Pseudomonadota</taxon>
        <taxon>Betaproteobacteria</taxon>
        <taxon>Burkholderiales</taxon>
        <taxon>Comamonadaceae</taxon>
        <taxon>Comamonas</taxon>
    </lineage>
</organism>
<dbReference type="EMBL" id="CAHPSC010000011">
    <property type="protein sequence ID" value="CAB5675685.1"/>
    <property type="molecule type" value="Genomic_DNA"/>
</dbReference>
<evidence type="ECO:0000313" key="1">
    <source>
        <dbReference type="EMBL" id="CAB5675685.1"/>
    </source>
</evidence>